<keyword evidence="7" id="KW-0418">Kinase</keyword>
<name>E6MG42_9FIRM</name>
<dbReference type="EC" id="2.7.1.121" evidence="3"/>
<protein>
    <recommendedName>
        <fullName evidence="3">phosphoenolpyruvate--glycerone phosphotransferase</fullName>
        <ecNumber evidence="3">2.7.1.121</ecNumber>
    </recommendedName>
</protein>
<dbReference type="GO" id="GO:0019563">
    <property type="term" value="P:glycerol catabolic process"/>
    <property type="evidence" value="ECO:0007669"/>
    <property type="project" value="InterPro"/>
</dbReference>
<dbReference type="Pfam" id="PF03610">
    <property type="entry name" value="EIIA-man"/>
    <property type="match status" value="1"/>
</dbReference>
<dbReference type="OrthoDB" id="7065393at2"/>
<dbReference type="eggNOG" id="COG3412">
    <property type="taxonomic scope" value="Bacteria"/>
</dbReference>
<keyword evidence="4" id="KW-0808">Transferase</keyword>
<evidence type="ECO:0000256" key="2">
    <source>
        <dbReference type="ARBA" id="ARBA00002788"/>
    </source>
</evidence>
<proteinExistence type="predicted"/>
<feature type="domain" description="PTS EIIA type-4" evidence="6">
    <location>
        <begin position="3"/>
        <end position="133"/>
    </location>
</feature>
<evidence type="ECO:0000313" key="7">
    <source>
        <dbReference type="EMBL" id="EFV01582.1"/>
    </source>
</evidence>
<dbReference type="Gene3D" id="3.40.50.510">
    <property type="entry name" value="Phosphotransferase system, mannose-type IIA component"/>
    <property type="match status" value="1"/>
</dbReference>
<dbReference type="InterPro" id="IPR036662">
    <property type="entry name" value="PTS_EIIA_man-typ_sf"/>
</dbReference>
<organism evidence="7 8">
    <name type="scientific">Pseudoramibacter alactolyticus ATCC 23263</name>
    <dbReference type="NCBI Taxonomy" id="887929"/>
    <lineage>
        <taxon>Bacteria</taxon>
        <taxon>Bacillati</taxon>
        <taxon>Bacillota</taxon>
        <taxon>Clostridia</taxon>
        <taxon>Eubacteriales</taxon>
        <taxon>Eubacteriaceae</taxon>
        <taxon>Pseudoramibacter</taxon>
    </lineage>
</organism>
<comment type="function">
    <text evidence="2">Component of the dihydroxyacetone kinase complex, which is responsible for the phosphoenolpyruvate (PEP)-dependent phosphorylation of dihydroxyacetone. DhaM serves as the phosphoryl donor. Is phosphorylated by phosphoenolpyruvate in an EI- and HPr-dependent reaction, and a phosphorelay system on histidine residues finally leads to phosphoryl transfer to DhaL and dihydroxyacetone.</text>
</comment>
<gene>
    <name evidence="7" type="ORF">HMP0721_0975</name>
</gene>
<evidence type="ECO:0000256" key="3">
    <source>
        <dbReference type="ARBA" id="ARBA00012095"/>
    </source>
</evidence>
<dbReference type="InterPro" id="IPR039643">
    <property type="entry name" value="DhaM"/>
</dbReference>
<sequence length="133" mass="14010">MAKTGMIIVSHSEEIARGVVKLAGEMANDQVIIKAAGGTGDGRLGTNALLVQETIESLAACKSILIYCDLGSSVISSDTAIDMLDDDDLQDKCRIVDCPLIEGAFYGAVQASITDDPDAIIAEAEKARELHKD</sequence>
<keyword evidence="8" id="KW-1185">Reference proteome</keyword>
<comment type="caution">
    <text evidence="7">The sequence shown here is derived from an EMBL/GenBank/DDBJ whole genome shotgun (WGS) entry which is preliminary data.</text>
</comment>
<dbReference type="AlphaFoldDB" id="E6MG42"/>
<dbReference type="GO" id="GO:0009401">
    <property type="term" value="P:phosphoenolpyruvate-dependent sugar phosphotransferase system"/>
    <property type="evidence" value="ECO:0007669"/>
    <property type="project" value="InterPro"/>
</dbReference>
<comment type="subunit">
    <text evidence="5">Homodimer. The dihydroxyacetone kinase complex is composed of a homodimer of DhaM, a homodimer of DhaK and the subunit DhaL.</text>
</comment>
<evidence type="ECO:0000256" key="1">
    <source>
        <dbReference type="ARBA" id="ARBA00001113"/>
    </source>
</evidence>
<dbReference type="HOGENOM" id="CLU_045361_2_2_9"/>
<dbReference type="GO" id="GO:0016020">
    <property type="term" value="C:membrane"/>
    <property type="evidence" value="ECO:0007669"/>
    <property type="project" value="InterPro"/>
</dbReference>
<evidence type="ECO:0000256" key="5">
    <source>
        <dbReference type="ARBA" id="ARBA00046577"/>
    </source>
</evidence>
<evidence type="ECO:0000256" key="4">
    <source>
        <dbReference type="ARBA" id="ARBA00022679"/>
    </source>
</evidence>
<dbReference type="PANTHER" id="PTHR38594">
    <property type="entry name" value="PEP-DEPENDENT DIHYDROXYACETONE KINASE, PHOSPHORYL DONOR SUBUNIT DHAM"/>
    <property type="match status" value="1"/>
</dbReference>
<accession>E6MG42</accession>
<dbReference type="Proteomes" id="UP000004754">
    <property type="component" value="Unassembled WGS sequence"/>
</dbReference>
<dbReference type="GO" id="GO:0047324">
    <property type="term" value="F:phosphoenolpyruvate-glycerone phosphotransferase activity"/>
    <property type="evidence" value="ECO:0007669"/>
    <property type="project" value="UniProtKB-EC"/>
</dbReference>
<dbReference type="InterPro" id="IPR004701">
    <property type="entry name" value="PTS_EIIA_man-typ"/>
</dbReference>
<dbReference type="SUPFAM" id="SSF53062">
    <property type="entry name" value="PTS system fructose IIA component-like"/>
    <property type="match status" value="1"/>
</dbReference>
<comment type="catalytic activity">
    <reaction evidence="1">
        <text>dihydroxyacetone + phosphoenolpyruvate = dihydroxyacetone phosphate + pyruvate</text>
        <dbReference type="Rhea" id="RHEA:18381"/>
        <dbReference type="ChEBI" id="CHEBI:15361"/>
        <dbReference type="ChEBI" id="CHEBI:16016"/>
        <dbReference type="ChEBI" id="CHEBI:57642"/>
        <dbReference type="ChEBI" id="CHEBI:58702"/>
        <dbReference type="EC" id="2.7.1.121"/>
    </reaction>
</comment>
<reference evidence="7 8" key="1">
    <citation type="submission" date="2010-12" db="EMBL/GenBank/DDBJ databases">
        <authorList>
            <person name="Muzny D."/>
            <person name="Qin X."/>
            <person name="Deng J."/>
            <person name="Jiang H."/>
            <person name="Liu Y."/>
            <person name="Qu J."/>
            <person name="Song X.-Z."/>
            <person name="Zhang L."/>
            <person name="Thornton R."/>
            <person name="Coyle M."/>
            <person name="Francisco L."/>
            <person name="Jackson L."/>
            <person name="Javaid M."/>
            <person name="Korchina V."/>
            <person name="Kovar C."/>
            <person name="Mata R."/>
            <person name="Mathew T."/>
            <person name="Ngo R."/>
            <person name="Nguyen L."/>
            <person name="Nguyen N."/>
            <person name="Okwuonu G."/>
            <person name="Ongeri F."/>
            <person name="Pham C."/>
            <person name="Simmons D."/>
            <person name="Wilczek-Boney K."/>
            <person name="Hale W."/>
            <person name="Jakkamsetti A."/>
            <person name="Pham P."/>
            <person name="Ruth R."/>
            <person name="San Lucas F."/>
            <person name="Warren J."/>
            <person name="Zhang J."/>
            <person name="Zhao Z."/>
            <person name="Zhou C."/>
            <person name="Zhu D."/>
            <person name="Lee S."/>
            <person name="Bess C."/>
            <person name="Blankenburg K."/>
            <person name="Forbes L."/>
            <person name="Fu Q."/>
            <person name="Gubbala S."/>
            <person name="Hirani K."/>
            <person name="Jayaseelan J.C."/>
            <person name="Lara F."/>
            <person name="Munidasa M."/>
            <person name="Palculict T."/>
            <person name="Patil S."/>
            <person name="Pu L.-L."/>
            <person name="Saada N."/>
            <person name="Tang L."/>
            <person name="Weissenberger G."/>
            <person name="Zhu Y."/>
            <person name="Hemphill L."/>
            <person name="Shang Y."/>
            <person name="Youmans B."/>
            <person name="Ayvaz T."/>
            <person name="Ross M."/>
            <person name="Santibanez J."/>
            <person name="Aqrawi P."/>
            <person name="Gross S."/>
            <person name="Joshi V."/>
            <person name="Fowler G."/>
            <person name="Nazareth L."/>
            <person name="Reid J."/>
            <person name="Worley K."/>
            <person name="Petrosino J."/>
            <person name="Highlander S."/>
            <person name="Gibbs R."/>
        </authorList>
    </citation>
    <scope>NUCLEOTIDE SEQUENCE [LARGE SCALE GENOMIC DNA]</scope>
    <source>
        <strain evidence="7 8">ATCC 23263</strain>
    </source>
</reference>
<dbReference type="PROSITE" id="PS51096">
    <property type="entry name" value="PTS_EIIA_TYPE_4"/>
    <property type="match status" value="1"/>
</dbReference>
<dbReference type="NCBIfam" id="TIGR02364">
    <property type="entry name" value="dha_pts"/>
    <property type="match status" value="1"/>
</dbReference>
<dbReference type="STRING" id="887929.HMP0721_0975"/>
<dbReference type="PANTHER" id="PTHR38594:SF1">
    <property type="entry name" value="PEP-DEPENDENT DIHYDROXYACETONE KINASE, PHOSPHORYL DONOR SUBUNIT DHAM"/>
    <property type="match status" value="1"/>
</dbReference>
<dbReference type="EMBL" id="AEQN01000016">
    <property type="protein sequence ID" value="EFV01582.1"/>
    <property type="molecule type" value="Genomic_DNA"/>
</dbReference>
<dbReference type="RefSeq" id="WP_006598399.1">
    <property type="nucleotide sequence ID" value="NZ_GL622359.1"/>
</dbReference>
<evidence type="ECO:0000313" key="8">
    <source>
        <dbReference type="Proteomes" id="UP000004754"/>
    </source>
</evidence>
<evidence type="ECO:0000259" key="6">
    <source>
        <dbReference type="PROSITE" id="PS51096"/>
    </source>
</evidence>
<dbReference type="InterPro" id="IPR012844">
    <property type="entry name" value="DhaM_N"/>
</dbReference>